<proteinExistence type="predicted"/>
<evidence type="ECO:0000256" key="1">
    <source>
        <dbReference type="SAM" id="Phobius"/>
    </source>
</evidence>
<feature type="transmembrane region" description="Helical" evidence="1">
    <location>
        <begin position="39"/>
        <end position="61"/>
    </location>
</feature>
<dbReference type="EMBL" id="OZ034813">
    <property type="protein sequence ID" value="CAL1352085.1"/>
    <property type="molecule type" value="Genomic_DNA"/>
</dbReference>
<protein>
    <submittedName>
        <fullName evidence="2">Uncharacterized protein</fullName>
    </submittedName>
</protein>
<keyword evidence="1" id="KW-1133">Transmembrane helix</keyword>
<dbReference type="AlphaFoldDB" id="A0AAV2C8D7"/>
<evidence type="ECO:0000313" key="3">
    <source>
        <dbReference type="Proteomes" id="UP001497516"/>
    </source>
</evidence>
<keyword evidence="3" id="KW-1185">Reference proteome</keyword>
<evidence type="ECO:0000313" key="2">
    <source>
        <dbReference type="EMBL" id="CAL1352085.1"/>
    </source>
</evidence>
<keyword evidence="1" id="KW-0472">Membrane</keyword>
<dbReference type="Proteomes" id="UP001497516">
    <property type="component" value="Chromosome 1"/>
</dbReference>
<accession>A0AAV2C8D7</accession>
<sequence length="69" mass="8250">MMLYLIVRSTFSKMSLDHHLVVAVWCSFYKGIARKKSRILCNMWILQVMFVILMPSLLWQWCCNNSHAR</sequence>
<reference evidence="2 3" key="1">
    <citation type="submission" date="2024-04" db="EMBL/GenBank/DDBJ databases">
        <authorList>
            <person name="Fracassetti M."/>
        </authorList>
    </citation>
    <scope>NUCLEOTIDE SEQUENCE [LARGE SCALE GENOMIC DNA]</scope>
</reference>
<name>A0AAV2C8D7_9ROSI</name>
<gene>
    <name evidence="2" type="ORF">LTRI10_LOCUS80</name>
</gene>
<organism evidence="2 3">
    <name type="scientific">Linum trigynum</name>
    <dbReference type="NCBI Taxonomy" id="586398"/>
    <lineage>
        <taxon>Eukaryota</taxon>
        <taxon>Viridiplantae</taxon>
        <taxon>Streptophyta</taxon>
        <taxon>Embryophyta</taxon>
        <taxon>Tracheophyta</taxon>
        <taxon>Spermatophyta</taxon>
        <taxon>Magnoliopsida</taxon>
        <taxon>eudicotyledons</taxon>
        <taxon>Gunneridae</taxon>
        <taxon>Pentapetalae</taxon>
        <taxon>rosids</taxon>
        <taxon>fabids</taxon>
        <taxon>Malpighiales</taxon>
        <taxon>Linaceae</taxon>
        <taxon>Linum</taxon>
    </lineage>
</organism>
<keyword evidence="1" id="KW-0812">Transmembrane</keyword>